<dbReference type="NCBIfam" id="TIGR04019">
    <property type="entry name" value="B_thiol_YtxJ"/>
    <property type="match status" value="1"/>
</dbReference>
<protein>
    <submittedName>
        <fullName evidence="1">Bacillithiol system redox-active protein YtxJ</fullName>
    </submittedName>
</protein>
<dbReference type="InterPro" id="IPR022551">
    <property type="entry name" value="BrxC"/>
</dbReference>
<dbReference type="Proteomes" id="UP001261624">
    <property type="component" value="Unassembled WGS sequence"/>
</dbReference>
<evidence type="ECO:0000313" key="1">
    <source>
        <dbReference type="EMBL" id="MDT0688461.1"/>
    </source>
</evidence>
<dbReference type="SUPFAM" id="SSF52833">
    <property type="entry name" value="Thioredoxin-like"/>
    <property type="match status" value="1"/>
</dbReference>
<sequence length="132" mass="15478">MGLFDKVFKSERDIAKEEVKKVPWNELTTIEQLDDIEKESADHAVAILKHSTRCGISRMVLKQFETDYKEEYKDVKLYFLDLLNHREISDEIASRFEVRHESPQLIILRDGRVAHHASHQDIHAETLANHLK</sequence>
<keyword evidence="2" id="KW-1185">Reference proteome</keyword>
<organism evidence="1 2">
    <name type="scientific">Autumnicola patrickiae</name>
    <dbReference type="NCBI Taxonomy" id="3075591"/>
    <lineage>
        <taxon>Bacteria</taxon>
        <taxon>Pseudomonadati</taxon>
        <taxon>Bacteroidota</taxon>
        <taxon>Flavobacteriia</taxon>
        <taxon>Flavobacteriales</taxon>
        <taxon>Flavobacteriaceae</taxon>
        <taxon>Autumnicola</taxon>
    </lineage>
</organism>
<accession>A0ABU3DXL0</accession>
<reference evidence="1 2" key="1">
    <citation type="submission" date="2023-09" db="EMBL/GenBank/DDBJ databases">
        <authorList>
            <person name="Rey-Velasco X."/>
        </authorList>
    </citation>
    <scope>NUCLEOTIDE SEQUENCE [LARGE SCALE GENOMIC DNA]</scope>
    <source>
        <strain evidence="1 2">F188</strain>
    </source>
</reference>
<dbReference type="InterPro" id="IPR036249">
    <property type="entry name" value="Thioredoxin-like_sf"/>
</dbReference>
<comment type="caution">
    <text evidence="1">The sequence shown here is derived from an EMBL/GenBank/DDBJ whole genome shotgun (WGS) entry which is preliminary data.</text>
</comment>
<evidence type="ECO:0000313" key="2">
    <source>
        <dbReference type="Proteomes" id="UP001261624"/>
    </source>
</evidence>
<dbReference type="Pfam" id="PF11009">
    <property type="entry name" value="BrxC"/>
    <property type="match status" value="1"/>
</dbReference>
<dbReference type="RefSeq" id="WP_311680004.1">
    <property type="nucleotide sequence ID" value="NZ_JAVRHM010000001.1"/>
</dbReference>
<proteinExistence type="predicted"/>
<dbReference type="EMBL" id="JAVRHM010000001">
    <property type="protein sequence ID" value="MDT0688461.1"/>
    <property type="molecule type" value="Genomic_DNA"/>
</dbReference>
<name>A0ABU3DXL0_9FLAO</name>
<dbReference type="Gene3D" id="3.40.30.10">
    <property type="entry name" value="Glutaredoxin"/>
    <property type="match status" value="1"/>
</dbReference>
<gene>
    <name evidence="1" type="primary">ytxJ</name>
    <name evidence="1" type="ORF">RM549_01595</name>
</gene>